<reference evidence="2" key="1">
    <citation type="journal article" date="2016" name="Nat. Biotechnol.">
        <title>Sequencing wild and cultivated cassava and related species reveals extensive interspecific hybridization and genetic diversity.</title>
        <authorList>
            <person name="Bredeson J.V."/>
            <person name="Lyons J.B."/>
            <person name="Prochnik S.E."/>
            <person name="Wu G.A."/>
            <person name="Ha C.M."/>
            <person name="Edsinger-Gonzales E."/>
            <person name="Grimwood J."/>
            <person name="Schmutz J."/>
            <person name="Rabbi I.Y."/>
            <person name="Egesi C."/>
            <person name="Nauluvula P."/>
            <person name="Lebot V."/>
            <person name="Ndunguru J."/>
            <person name="Mkamilo G."/>
            <person name="Bart R.S."/>
            <person name="Setter T.L."/>
            <person name="Gleadow R.M."/>
            <person name="Kulakow P."/>
            <person name="Ferguson M.E."/>
            <person name="Rounsley S."/>
            <person name="Rokhsar D.S."/>
        </authorList>
    </citation>
    <scope>NUCLEOTIDE SEQUENCE [LARGE SCALE GENOMIC DNA]</scope>
    <source>
        <strain evidence="2">cv. AM560-2</strain>
    </source>
</reference>
<sequence length="368" mass="41654">MRFLGWMHNKIRDTNIEPFKDFKIGNYCACLSAKTPLDDQVSHIRPRFDSRHEARENNLSEVEAKKAEGNCEDETSMVIPDLFHGFLAIGTLGSEYGTSEPATPTFPRSLENIADEKIEVTDNDLKVLKDETRKFLDTEAEAKEDCNESLGRNSCISTITLGGMQMKGAKADDYVKVAPCPLQGYLFGSLRELPETTVELEKEKASPGEVFQRKKLTDETSAETEGKREMHAKQAHKSAKHLIKKILRKFHPSRSPAPPSTNEAASSVSTKKKLNKVLRMLHRQVHPENSLAEEEFIEFHKENIKALGHNADLASENEDNRKFLTESKSMERIQRYKNDFQYGLSGSNINGNGEYWIKTDADYLVLEL</sequence>
<accession>A0ACB7HVI1</accession>
<gene>
    <name evidence="1" type="ORF">MANES_04G088700v8</name>
</gene>
<evidence type="ECO:0000313" key="2">
    <source>
        <dbReference type="Proteomes" id="UP000091857"/>
    </source>
</evidence>
<proteinExistence type="predicted"/>
<protein>
    <submittedName>
        <fullName evidence="1">Uncharacterized protein</fullName>
    </submittedName>
</protein>
<comment type="caution">
    <text evidence="1">The sequence shown here is derived from an EMBL/GenBank/DDBJ whole genome shotgun (WGS) entry which is preliminary data.</text>
</comment>
<evidence type="ECO:0000313" key="1">
    <source>
        <dbReference type="EMBL" id="KAG8655985.1"/>
    </source>
</evidence>
<dbReference type="Proteomes" id="UP000091857">
    <property type="component" value="Chromosome 4"/>
</dbReference>
<dbReference type="EMBL" id="CM004390">
    <property type="protein sequence ID" value="KAG8655985.1"/>
    <property type="molecule type" value="Genomic_DNA"/>
</dbReference>
<name>A0ACB7HVI1_MANES</name>
<organism evidence="1 2">
    <name type="scientific">Manihot esculenta</name>
    <name type="common">Cassava</name>
    <name type="synonym">Jatropha manihot</name>
    <dbReference type="NCBI Taxonomy" id="3983"/>
    <lineage>
        <taxon>Eukaryota</taxon>
        <taxon>Viridiplantae</taxon>
        <taxon>Streptophyta</taxon>
        <taxon>Embryophyta</taxon>
        <taxon>Tracheophyta</taxon>
        <taxon>Spermatophyta</taxon>
        <taxon>Magnoliopsida</taxon>
        <taxon>eudicotyledons</taxon>
        <taxon>Gunneridae</taxon>
        <taxon>Pentapetalae</taxon>
        <taxon>rosids</taxon>
        <taxon>fabids</taxon>
        <taxon>Malpighiales</taxon>
        <taxon>Euphorbiaceae</taxon>
        <taxon>Crotonoideae</taxon>
        <taxon>Manihoteae</taxon>
        <taxon>Manihot</taxon>
    </lineage>
</organism>
<keyword evidence="2" id="KW-1185">Reference proteome</keyword>